<evidence type="ECO:0000313" key="3">
    <source>
        <dbReference type="Proteomes" id="UP000735302"/>
    </source>
</evidence>
<sequence>MASPQQDDLRLLGPPLASGADGEARTRDRRVPADLRADSQATLPPTPLLQTKKREKAAENQLCSTNDNAHFSVQVSIERAVSASQIQSHSVAWSVGGLVDSKTALRSAGNILLRVEPHHRCPSLAEDLKA</sequence>
<organism evidence="2 3">
    <name type="scientific">Plakobranchus ocellatus</name>
    <dbReference type="NCBI Taxonomy" id="259542"/>
    <lineage>
        <taxon>Eukaryota</taxon>
        <taxon>Metazoa</taxon>
        <taxon>Spiralia</taxon>
        <taxon>Lophotrochozoa</taxon>
        <taxon>Mollusca</taxon>
        <taxon>Gastropoda</taxon>
        <taxon>Heterobranchia</taxon>
        <taxon>Euthyneura</taxon>
        <taxon>Panpulmonata</taxon>
        <taxon>Sacoglossa</taxon>
        <taxon>Placobranchoidea</taxon>
        <taxon>Plakobranchidae</taxon>
        <taxon>Plakobranchus</taxon>
    </lineage>
</organism>
<proteinExistence type="predicted"/>
<protein>
    <submittedName>
        <fullName evidence="2">Uncharacterized protein</fullName>
    </submittedName>
</protein>
<feature type="region of interest" description="Disordered" evidence="1">
    <location>
        <begin position="1"/>
        <end position="56"/>
    </location>
</feature>
<name>A0AAV3XXG9_9GAST</name>
<dbReference type="Proteomes" id="UP000735302">
    <property type="component" value="Unassembled WGS sequence"/>
</dbReference>
<evidence type="ECO:0000313" key="2">
    <source>
        <dbReference type="EMBL" id="GFN75062.1"/>
    </source>
</evidence>
<evidence type="ECO:0000256" key="1">
    <source>
        <dbReference type="SAM" id="MobiDB-lite"/>
    </source>
</evidence>
<gene>
    <name evidence="2" type="ORF">PoB_000156800</name>
</gene>
<dbReference type="EMBL" id="BLXT01000208">
    <property type="protein sequence ID" value="GFN75062.1"/>
    <property type="molecule type" value="Genomic_DNA"/>
</dbReference>
<feature type="compositionally biased region" description="Basic and acidic residues" evidence="1">
    <location>
        <begin position="22"/>
        <end position="37"/>
    </location>
</feature>
<dbReference type="AlphaFoldDB" id="A0AAV3XXG9"/>
<accession>A0AAV3XXG9</accession>
<comment type="caution">
    <text evidence="2">The sequence shown here is derived from an EMBL/GenBank/DDBJ whole genome shotgun (WGS) entry which is preliminary data.</text>
</comment>
<reference evidence="2 3" key="1">
    <citation type="journal article" date="2021" name="Elife">
        <title>Chloroplast acquisition without the gene transfer in kleptoplastic sea slugs, Plakobranchus ocellatus.</title>
        <authorList>
            <person name="Maeda T."/>
            <person name="Takahashi S."/>
            <person name="Yoshida T."/>
            <person name="Shimamura S."/>
            <person name="Takaki Y."/>
            <person name="Nagai Y."/>
            <person name="Toyoda A."/>
            <person name="Suzuki Y."/>
            <person name="Arimoto A."/>
            <person name="Ishii H."/>
            <person name="Satoh N."/>
            <person name="Nishiyama T."/>
            <person name="Hasebe M."/>
            <person name="Maruyama T."/>
            <person name="Minagawa J."/>
            <person name="Obokata J."/>
            <person name="Shigenobu S."/>
        </authorList>
    </citation>
    <scope>NUCLEOTIDE SEQUENCE [LARGE SCALE GENOMIC DNA]</scope>
</reference>
<keyword evidence="3" id="KW-1185">Reference proteome</keyword>